<evidence type="ECO:0000313" key="2">
    <source>
        <dbReference type="Proteomes" id="UP001230649"/>
    </source>
</evidence>
<dbReference type="Proteomes" id="UP001230649">
    <property type="component" value="Unassembled WGS sequence"/>
</dbReference>
<dbReference type="EMBL" id="JASBWS010000209">
    <property type="protein sequence ID" value="KAJ9091173.1"/>
    <property type="molecule type" value="Genomic_DNA"/>
</dbReference>
<accession>A0ACC2UWE9</accession>
<name>A0ACC2UWE9_9TREE</name>
<proteinExistence type="predicted"/>
<comment type="caution">
    <text evidence="1">The sequence shown here is derived from an EMBL/GenBank/DDBJ whole genome shotgun (WGS) entry which is preliminary data.</text>
</comment>
<sequence>MKDNQWIETFQRLSAIDFEYFLNGNSQWGIRVRQQAESPMTVYALCWRAQYELYFNFAFYQVKQRMVFTIQGGEDQGFPETTQRTVILSSAGYDDIKAQLPLCLNGFSGLLADVVSGVEESGGKIELQNIPSDVMEYLLAELRMWLMAFMYKVKGKFD</sequence>
<organism evidence="1 2">
    <name type="scientific">Naganishia adeliensis</name>
    <dbReference type="NCBI Taxonomy" id="92952"/>
    <lineage>
        <taxon>Eukaryota</taxon>
        <taxon>Fungi</taxon>
        <taxon>Dikarya</taxon>
        <taxon>Basidiomycota</taxon>
        <taxon>Agaricomycotina</taxon>
        <taxon>Tremellomycetes</taxon>
        <taxon>Filobasidiales</taxon>
        <taxon>Filobasidiaceae</taxon>
        <taxon>Naganishia</taxon>
    </lineage>
</organism>
<evidence type="ECO:0000313" key="1">
    <source>
        <dbReference type="EMBL" id="KAJ9091173.1"/>
    </source>
</evidence>
<keyword evidence="2" id="KW-1185">Reference proteome</keyword>
<reference evidence="1" key="1">
    <citation type="submission" date="2023-04" db="EMBL/GenBank/DDBJ databases">
        <title>Draft Genome sequencing of Naganishia species isolated from polar environments using Oxford Nanopore Technology.</title>
        <authorList>
            <person name="Leo P."/>
            <person name="Venkateswaran K."/>
        </authorList>
    </citation>
    <scope>NUCLEOTIDE SEQUENCE</scope>
    <source>
        <strain evidence="1">MNA-CCFEE 5262</strain>
    </source>
</reference>
<gene>
    <name evidence="1" type="ORF">QFC20_007707</name>
</gene>
<protein>
    <submittedName>
        <fullName evidence="1">Uncharacterized protein</fullName>
    </submittedName>
</protein>